<accession>A0A9N9P566</accession>
<comment type="caution">
    <text evidence="1">The sequence shown here is derived from an EMBL/GenBank/DDBJ whole genome shotgun (WGS) entry which is preliminary data.</text>
</comment>
<reference evidence="1" key="1">
    <citation type="submission" date="2021-06" db="EMBL/GenBank/DDBJ databases">
        <authorList>
            <person name="Kallberg Y."/>
            <person name="Tangrot J."/>
            <person name="Rosling A."/>
        </authorList>
    </citation>
    <scope>NUCLEOTIDE SEQUENCE</scope>
    <source>
        <strain evidence="1">IN212</strain>
    </source>
</reference>
<dbReference type="AlphaFoldDB" id="A0A9N9P566"/>
<evidence type="ECO:0000313" key="2">
    <source>
        <dbReference type="Proteomes" id="UP000789396"/>
    </source>
</evidence>
<keyword evidence="2" id="KW-1185">Reference proteome</keyword>
<dbReference type="EMBL" id="CAJVPZ010076455">
    <property type="protein sequence ID" value="CAG8804654.1"/>
    <property type="molecule type" value="Genomic_DNA"/>
</dbReference>
<evidence type="ECO:0000313" key="1">
    <source>
        <dbReference type="EMBL" id="CAG8804654.1"/>
    </source>
</evidence>
<organism evidence="1 2">
    <name type="scientific">Racocetra fulgida</name>
    <dbReference type="NCBI Taxonomy" id="60492"/>
    <lineage>
        <taxon>Eukaryota</taxon>
        <taxon>Fungi</taxon>
        <taxon>Fungi incertae sedis</taxon>
        <taxon>Mucoromycota</taxon>
        <taxon>Glomeromycotina</taxon>
        <taxon>Glomeromycetes</taxon>
        <taxon>Diversisporales</taxon>
        <taxon>Gigasporaceae</taxon>
        <taxon>Racocetra</taxon>
    </lineage>
</organism>
<proteinExistence type="predicted"/>
<feature type="non-terminal residue" evidence="1">
    <location>
        <position position="1"/>
    </location>
</feature>
<gene>
    <name evidence="1" type="ORF">RFULGI_LOCUS18096</name>
</gene>
<name>A0A9N9P566_9GLOM</name>
<dbReference type="OrthoDB" id="2419021at2759"/>
<sequence>IAYKIAKEREGKCISTKYINAQNHLQWECKNEYKWFATLNQIKNKKTWCPNYRQHTIYKRLTLDDAKKLAYTKNGECLSAEYINSKTPMQWKCEKGHQWFARIDSIRNHNTWCLKCNHYSIETAKEIAYNQNRECLSTIYKDNKTLLQWKCNKGHIWIAHLNSIKDLKNWCPYCRGFNKTITDMYKLAQQRNGKCLSEKYN</sequence>
<feature type="non-terminal residue" evidence="1">
    <location>
        <position position="201"/>
    </location>
</feature>
<dbReference type="Proteomes" id="UP000789396">
    <property type="component" value="Unassembled WGS sequence"/>
</dbReference>
<protein>
    <submittedName>
        <fullName evidence="1">11179_t:CDS:1</fullName>
    </submittedName>
</protein>